<protein>
    <recommendedName>
        <fullName evidence="4">Protein DML1</fullName>
    </recommendedName>
    <alternativeName>
        <fullName evidence="5">Protein dml1</fullName>
    </alternativeName>
</protein>
<feature type="compositionally biased region" description="Polar residues" evidence="7">
    <location>
        <begin position="347"/>
        <end position="371"/>
    </location>
</feature>
<evidence type="ECO:0000256" key="5">
    <source>
        <dbReference type="ARBA" id="ARBA00022030"/>
    </source>
</evidence>
<keyword evidence="11" id="KW-1185">Reference proteome</keyword>
<dbReference type="FunCoup" id="H6BT41">
    <property type="interactions" value="67"/>
</dbReference>
<dbReference type="STRING" id="858893.H6BT41"/>
<dbReference type="HOGENOM" id="CLU_022511_2_0_1"/>
<dbReference type="VEuPathDB" id="FungiDB:HMPREF1120_02461"/>
<name>H6BT41_EXODN</name>
<dbReference type="SUPFAM" id="SSF52490">
    <property type="entry name" value="Tubulin nucleotide-binding domain-like"/>
    <property type="match status" value="1"/>
</dbReference>
<dbReference type="InterPro" id="IPR049942">
    <property type="entry name" value="DML1/Misato"/>
</dbReference>
<dbReference type="GO" id="GO:0005739">
    <property type="term" value="C:mitochondrion"/>
    <property type="evidence" value="ECO:0007669"/>
    <property type="project" value="UniProtKB-SubCell"/>
</dbReference>
<evidence type="ECO:0000256" key="1">
    <source>
        <dbReference type="ARBA" id="ARBA00003757"/>
    </source>
</evidence>
<reference evidence="10" key="1">
    <citation type="submission" date="2011-07" db="EMBL/GenBank/DDBJ databases">
        <title>The Genome Sequence of Exophiala (Wangiella) dermatitidis NIH/UT8656.</title>
        <authorList>
            <consortium name="The Broad Institute Genome Sequencing Platform"/>
            <person name="Cuomo C."/>
            <person name="Wang Z."/>
            <person name="Hunicke-Smith S."/>
            <person name="Szanislo P.J."/>
            <person name="Earl A."/>
            <person name="Young S.K."/>
            <person name="Zeng Q."/>
            <person name="Gargeya S."/>
            <person name="Fitzgerald M."/>
            <person name="Haas B."/>
            <person name="Abouelleil A."/>
            <person name="Alvarado L."/>
            <person name="Arachchi H.M."/>
            <person name="Berlin A."/>
            <person name="Brown A."/>
            <person name="Chapman S.B."/>
            <person name="Chen Z."/>
            <person name="Dunbar C."/>
            <person name="Freedman E."/>
            <person name="Gearin G."/>
            <person name="Gellesch M."/>
            <person name="Goldberg J."/>
            <person name="Griggs A."/>
            <person name="Gujja S."/>
            <person name="Heiman D."/>
            <person name="Howarth C."/>
            <person name="Larson L."/>
            <person name="Lui A."/>
            <person name="MacDonald P.J.P."/>
            <person name="Montmayeur A."/>
            <person name="Murphy C."/>
            <person name="Neiman D."/>
            <person name="Pearson M."/>
            <person name="Priest M."/>
            <person name="Roberts A."/>
            <person name="Saif S."/>
            <person name="Shea T."/>
            <person name="Shenoy N."/>
            <person name="Sisk P."/>
            <person name="Stolte C."/>
            <person name="Sykes S."/>
            <person name="Wortman J."/>
            <person name="Nusbaum C."/>
            <person name="Birren B."/>
        </authorList>
    </citation>
    <scope>NUCLEOTIDE SEQUENCE</scope>
    <source>
        <strain evidence="10">NIH/UT8656</strain>
    </source>
</reference>
<evidence type="ECO:0000259" key="8">
    <source>
        <dbReference type="Pfam" id="PF10644"/>
    </source>
</evidence>
<organism evidence="10 11">
    <name type="scientific">Exophiala dermatitidis (strain ATCC 34100 / CBS 525.76 / NIH/UT8656)</name>
    <name type="common">Black yeast</name>
    <name type="synonym">Wangiella dermatitidis</name>
    <dbReference type="NCBI Taxonomy" id="858893"/>
    <lineage>
        <taxon>Eukaryota</taxon>
        <taxon>Fungi</taxon>
        <taxon>Dikarya</taxon>
        <taxon>Ascomycota</taxon>
        <taxon>Pezizomycotina</taxon>
        <taxon>Eurotiomycetes</taxon>
        <taxon>Chaetothyriomycetidae</taxon>
        <taxon>Chaetothyriales</taxon>
        <taxon>Herpotrichiellaceae</taxon>
        <taxon>Exophiala</taxon>
    </lineage>
</organism>
<proteinExistence type="inferred from homology"/>
<evidence type="ECO:0000256" key="6">
    <source>
        <dbReference type="ARBA" id="ARBA00023128"/>
    </source>
</evidence>
<dbReference type="PANTHER" id="PTHR13391">
    <property type="entry name" value="MITOCHONDRIAL DISTRIBUTION REGULATOR MISATO"/>
    <property type="match status" value="1"/>
</dbReference>
<dbReference type="Gene3D" id="3.40.50.1440">
    <property type="entry name" value="Tubulin/FtsZ, GTPase domain"/>
    <property type="match status" value="1"/>
</dbReference>
<feature type="compositionally biased region" description="Low complexity" evidence="7">
    <location>
        <begin position="381"/>
        <end position="393"/>
    </location>
</feature>
<comment type="similarity">
    <text evidence="3">Belongs to the misato family.</text>
</comment>
<dbReference type="GO" id="GO:0007005">
    <property type="term" value="P:mitochondrion organization"/>
    <property type="evidence" value="ECO:0007669"/>
    <property type="project" value="InterPro"/>
</dbReference>
<keyword evidence="6" id="KW-0496">Mitochondrion</keyword>
<evidence type="ECO:0000259" key="9">
    <source>
        <dbReference type="Pfam" id="PF14881"/>
    </source>
</evidence>
<dbReference type="InterPro" id="IPR029209">
    <property type="entry name" value="DML1/Misato_tubulin"/>
</dbReference>
<dbReference type="OrthoDB" id="271881at2759"/>
<dbReference type="OMA" id="SYETGWM"/>
<dbReference type="Pfam" id="PF10644">
    <property type="entry name" value="Misat_Tub_SegII"/>
    <property type="match status" value="1"/>
</dbReference>
<feature type="domain" description="Misato Segment II tubulin-like" evidence="8">
    <location>
        <begin position="2"/>
        <end position="115"/>
    </location>
</feature>
<evidence type="ECO:0000256" key="7">
    <source>
        <dbReference type="SAM" id="MobiDB-lite"/>
    </source>
</evidence>
<comment type="subcellular location">
    <subcellularLocation>
        <location evidence="2">Mitochondrion</location>
    </subcellularLocation>
</comment>
<feature type="region of interest" description="Disordered" evidence="7">
    <location>
        <begin position="341"/>
        <end position="395"/>
    </location>
</feature>
<evidence type="ECO:0000313" key="10">
    <source>
        <dbReference type="EMBL" id="EHY54291.1"/>
    </source>
</evidence>
<dbReference type="InterPro" id="IPR019605">
    <property type="entry name" value="Misato_II_tubulin-like"/>
</dbReference>
<comment type="function">
    <text evidence="1">Involved in the partitioning of the mitochondrial organelle and mitochondrial DNA (mtDNA) inheritance.</text>
</comment>
<dbReference type="EMBL" id="JH226131">
    <property type="protein sequence ID" value="EHY54291.1"/>
    <property type="molecule type" value="Genomic_DNA"/>
</dbReference>
<accession>H6BT41</accession>
<gene>
    <name evidence="10" type="ORF">HMPREF1120_02461</name>
</gene>
<dbReference type="AlphaFoldDB" id="H6BT41"/>
<dbReference type="InParanoid" id="H6BT41"/>
<dbReference type="Proteomes" id="UP000007304">
    <property type="component" value="Unassembled WGS sequence"/>
</dbReference>
<dbReference type="Pfam" id="PF14881">
    <property type="entry name" value="Tubulin_3"/>
    <property type="match status" value="1"/>
</dbReference>
<dbReference type="eggNOG" id="KOG2530">
    <property type="taxonomic scope" value="Eukaryota"/>
</dbReference>
<dbReference type="PANTHER" id="PTHR13391:SF0">
    <property type="entry name" value="PROTEIN MISATO HOMOLOG 1"/>
    <property type="match status" value="1"/>
</dbReference>
<feature type="domain" description="DML1/Misato tubulin" evidence="9">
    <location>
        <begin position="121"/>
        <end position="304"/>
    </location>
</feature>
<dbReference type="GeneID" id="20307100"/>
<evidence type="ECO:0000313" key="11">
    <source>
        <dbReference type="Proteomes" id="UP000007304"/>
    </source>
</evidence>
<sequence>MHEIVTIQLGQKSNYLATHFWNTQESYFTYSEHEEPLVDHDVHFRPGLGVGGVETFTPRTIIYDLKGGFGTLRKFNALYDNQHDSGEVVRGLWDGATSTQQEPAIEPTEYQKRLDLGLPTSQLQDSDVRYWSDFNRVFFHPRSMVHVNEYELNSQLMPFENWHAGSDLFDSLTREFDLLDRDIRPFTEECDHMQGFQVFTGADDAWGGFAAKYLEHLRDEYGKISMWTWGIEDASRVSRQKQLARDCNTVRSLSTIGQQASVYVRLAAPPSSLPGYVRLQSSSDWVTTALLCTGLESITLPTRLTANGHKRGSLPLFEDTLNTNGHQNIFELQASITNATRHDHHQNTGASAGQSSGRSLSTEDNSGNGQPEPTDFDMNYSSHTTRSTTSQSSHVFAQVECERGHSNSASRPLTLDPEERLRRRLDEESVVERYQTGLQFPLLETFPDGLFETNRESRGGLDISAGLVCASGMKDQILHLRDATIRYCQLDERESLYDDLSQLSQYYQFGWDSGSDSGQDE</sequence>
<evidence type="ECO:0000256" key="4">
    <source>
        <dbReference type="ARBA" id="ARBA00014097"/>
    </source>
</evidence>
<dbReference type="InterPro" id="IPR036525">
    <property type="entry name" value="Tubulin/FtsZ_GTPase_sf"/>
</dbReference>
<evidence type="ECO:0000256" key="2">
    <source>
        <dbReference type="ARBA" id="ARBA00004173"/>
    </source>
</evidence>
<dbReference type="RefSeq" id="XP_009154752.1">
    <property type="nucleotide sequence ID" value="XM_009156504.1"/>
</dbReference>
<evidence type="ECO:0000256" key="3">
    <source>
        <dbReference type="ARBA" id="ARBA00008507"/>
    </source>
</evidence>